<reference evidence="4" key="1">
    <citation type="journal article" date="2019" name="Int. J. Syst. Evol. Microbiol.">
        <title>The Global Catalogue of Microorganisms (GCM) 10K type strain sequencing project: providing services to taxonomists for standard genome sequencing and annotation.</title>
        <authorList>
            <consortium name="The Broad Institute Genomics Platform"/>
            <consortium name="The Broad Institute Genome Sequencing Center for Infectious Disease"/>
            <person name="Wu L."/>
            <person name="Ma J."/>
        </authorList>
    </citation>
    <scope>NUCLEOTIDE SEQUENCE [LARGE SCALE GENOMIC DNA]</scope>
    <source>
        <strain evidence="4">JCM 9377</strain>
    </source>
</reference>
<dbReference type="Proteomes" id="UP001501237">
    <property type="component" value="Unassembled WGS sequence"/>
</dbReference>
<proteinExistence type="inferred from homology"/>
<evidence type="ECO:0000256" key="1">
    <source>
        <dbReference type="ARBA" id="ARBA00008710"/>
    </source>
</evidence>
<comment type="caution">
    <text evidence="3">The sequence shown here is derived from an EMBL/GenBank/DDBJ whole genome shotgun (WGS) entry which is preliminary data.</text>
</comment>
<protein>
    <recommendedName>
        <fullName evidence="5">Deazaflavin-dependent oxidoreductase (Nitroreductase family)</fullName>
    </recommendedName>
</protein>
<keyword evidence="4" id="KW-1185">Reference proteome</keyword>
<dbReference type="PANTHER" id="PTHR39428">
    <property type="entry name" value="F420H(2)-DEPENDENT QUINONE REDUCTASE RV1261C"/>
    <property type="match status" value="1"/>
</dbReference>
<dbReference type="NCBIfam" id="TIGR00026">
    <property type="entry name" value="hi_GC_TIGR00026"/>
    <property type="match status" value="1"/>
</dbReference>
<accession>A0ABP6PVZ1</accession>
<dbReference type="PANTHER" id="PTHR39428:SF1">
    <property type="entry name" value="F420H(2)-DEPENDENT QUINONE REDUCTASE RV1261C"/>
    <property type="match status" value="1"/>
</dbReference>
<evidence type="ECO:0000313" key="4">
    <source>
        <dbReference type="Proteomes" id="UP001501237"/>
    </source>
</evidence>
<dbReference type="InterPro" id="IPR004378">
    <property type="entry name" value="F420H2_quin_Rdtase"/>
</dbReference>
<name>A0ABP6PVZ1_9ACTN</name>
<evidence type="ECO:0000256" key="2">
    <source>
        <dbReference type="ARBA" id="ARBA00049106"/>
    </source>
</evidence>
<comment type="catalytic activity">
    <reaction evidence="2">
        <text>oxidized coenzyme F420-(gamma-L-Glu)(n) + a quinol + H(+) = reduced coenzyme F420-(gamma-L-Glu)(n) + a quinone</text>
        <dbReference type="Rhea" id="RHEA:39663"/>
        <dbReference type="Rhea" id="RHEA-COMP:12939"/>
        <dbReference type="Rhea" id="RHEA-COMP:14378"/>
        <dbReference type="ChEBI" id="CHEBI:15378"/>
        <dbReference type="ChEBI" id="CHEBI:24646"/>
        <dbReference type="ChEBI" id="CHEBI:132124"/>
        <dbReference type="ChEBI" id="CHEBI:133980"/>
        <dbReference type="ChEBI" id="CHEBI:139511"/>
    </reaction>
</comment>
<dbReference type="InterPro" id="IPR012349">
    <property type="entry name" value="Split_barrel_FMN-bd"/>
</dbReference>
<sequence>MPDRQAVTHVDPLAPHGPFHRAFLRFLGTRTARRLFTTKMMWRTDVRLMRLTGGRLGMGLLLPTGVLETRGARSGLTRRNVVIYFHDGEEVVIVASHAGAPAHPAWYHNARSHPDVLFNGCPFRAEAAAEDDLPRLWSLADQVFPVYATYREEASTAGRDIPVLRLLPS</sequence>
<comment type="similarity">
    <text evidence="1">Belongs to the F420H(2)-dependent quinone reductase family.</text>
</comment>
<dbReference type="EMBL" id="BAAAUV010000001">
    <property type="protein sequence ID" value="GAA3193005.1"/>
    <property type="molecule type" value="Genomic_DNA"/>
</dbReference>
<dbReference type="Pfam" id="PF04075">
    <property type="entry name" value="F420H2_quin_red"/>
    <property type="match status" value="1"/>
</dbReference>
<organism evidence="3 4">
    <name type="scientific">Actinocorallia longicatena</name>
    <dbReference type="NCBI Taxonomy" id="111803"/>
    <lineage>
        <taxon>Bacteria</taxon>
        <taxon>Bacillati</taxon>
        <taxon>Actinomycetota</taxon>
        <taxon>Actinomycetes</taxon>
        <taxon>Streptosporangiales</taxon>
        <taxon>Thermomonosporaceae</taxon>
        <taxon>Actinocorallia</taxon>
    </lineage>
</organism>
<gene>
    <name evidence="3" type="ORF">GCM10010468_02080</name>
</gene>
<dbReference type="RefSeq" id="WP_344821203.1">
    <property type="nucleotide sequence ID" value="NZ_BAAAUV010000001.1"/>
</dbReference>
<dbReference type="Gene3D" id="2.30.110.10">
    <property type="entry name" value="Electron Transport, Fmn-binding Protein, Chain A"/>
    <property type="match status" value="1"/>
</dbReference>
<evidence type="ECO:0008006" key="5">
    <source>
        <dbReference type="Google" id="ProtNLM"/>
    </source>
</evidence>
<evidence type="ECO:0000313" key="3">
    <source>
        <dbReference type="EMBL" id="GAA3193005.1"/>
    </source>
</evidence>